<evidence type="ECO:0000313" key="4">
    <source>
        <dbReference type="Proteomes" id="UP000293360"/>
    </source>
</evidence>
<proteinExistence type="predicted"/>
<evidence type="ECO:0000256" key="1">
    <source>
        <dbReference type="SAM" id="MobiDB-lite"/>
    </source>
</evidence>
<sequence>MRGLFKAAVILAAPVLAAALPFTQQDTSHALVVEDLFRFDILESEAACGYGNITVDGQALHQDENGLGFESIITERGNNVVAKWKFTCIERDDGYQEQLLSFNLITVDDEVRDVEFAVQFRQVAPVVFTSLVAIDGAQYIIKVPESSSDKVGSIDRSAPLDLEEELDILELMKLRLLDLERAIARKEQYLSETFNFHGNSAGDSKHSLVALYMTLIRRAECLMFPRTSSKTNLKKARCPAPPSEHLVDTKLAIGLLAGVVVLGLAISSLRTRCFASTRKRWHARRRRCSEKRATRRAALEAVVRRLVQRLHERLQRWQQQRWGRSLGDEEKDAALPCQSPRPHHHPRIETPTTEEDKPEQRHAPPPSDSGDLGDESDGSDGSDLSTTLEQELAQFRAVAGVVGDLVTAEEGRRSRAAASAARSRLPALASTYRYDIYTRARAAAEPPSPISVSSCPPEYASSDETLPPYNEGPSDPHFVADGFNYAPGSAAYMPGYGSEAPSSLDEHLGRLG</sequence>
<dbReference type="EMBL" id="QJNU01001575">
    <property type="protein sequence ID" value="RYO74914.1"/>
    <property type="molecule type" value="Genomic_DNA"/>
</dbReference>
<feature type="region of interest" description="Disordered" evidence="1">
    <location>
        <begin position="325"/>
        <end position="384"/>
    </location>
</feature>
<keyword evidence="2" id="KW-0732">Signal</keyword>
<dbReference type="OrthoDB" id="4225201at2759"/>
<evidence type="ECO:0008006" key="5">
    <source>
        <dbReference type="Google" id="ProtNLM"/>
    </source>
</evidence>
<accession>A0A4Q4SSD2</accession>
<protein>
    <recommendedName>
        <fullName evidence="5">GOLD domain-containing protein</fullName>
    </recommendedName>
</protein>
<keyword evidence="4" id="KW-1185">Reference proteome</keyword>
<gene>
    <name evidence="3" type="ORF">DL764_010658</name>
</gene>
<dbReference type="Proteomes" id="UP000293360">
    <property type="component" value="Unassembled WGS sequence"/>
</dbReference>
<evidence type="ECO:0000256" key="2">
    <source>
        <dbReference type="SAM" id="SignalP"/>
    </source>
</evidence>
<feature type="region of interest" description="Disordered" evidence="1">
    <location>
        <begin position="443"/>
        <end position="480"/>
    </location>
</feature>
<reference evidence="3 4" key="1">
    <citation type="submission" date="2018-06" db="EMBL/GenBank/DDBJ databases">
        <title>Complete Genomes of Monosporascus.</title>
        <authorList>
            <person name="Robinson A.J."/>
            <person name="Natvig D.O."/>
        </authorList>
    </citation>
    <scope>NUCLEOTIDE SEQUENCE [LARGE SCALE GENOMIC DNA]</scope>
    <source>
        <strain evidence="3 4">CBS 110550</strain>
    </source>
</reference>
<feature type="compositionally biased region" description="Acidic residues" evidence="1">
    <location>
        <begin position="371"/>
        <end position="380"/>
    </location>
</feature>
<name>A0A4Q4SSD2_9PEZI</name>
<dbReference type="AlphaFoldDB" id="A0A4Q4SSD2"/>
<evidence type="ECO:0000313" key="3">
    <source>
        <dbReference type="EMBL" id="RYO74914.1"/>
    </source>
</evidence>
<comment type="caution">
    <text evidence="3">The sequence shown here is derived from an EMBL/GenBank/DDBJ whole genome shotgun (WGS) entry which is preliminary data.</text>
</comment>
<organism evidence="3 4">
    <name type="scientific">Monosporascus ibericus</name>
    <dbReference type="NCBI Taxonomy" id="155417"/>
    <lineage>
        <taxon>Eukaryota</taxon>
        <taxon>Fungi</taxon>
        <taxon>Dikarya</taxon>
        <taxon>Ascomycota</taxon>
        <taxon>Pezizomycotina</taxon>
        <taxon>Sordariomycetes</taxon>
        <taxon>Xylariomycetidae</taxon>
        <taxon>Xylariales</taxon>
        <taxon>Xylariales incertae sedis</taxon>
        <taxon>Monosporascus</taxon>
    </lineage>
</organism>
<feature type="signal peptide" evidence="2">
    <location>
        <begin position="1"/>
        <end position="19"/>
    </location>
</feature>
<feature type="chain" id="PRO_5020701398" description="GOLD domain-containing protein" evidence="2">
    <location>
        <begin position="20"/>
        <end position="512"/>
    </location>
</feature>
<dbReference type="STRING" id="155417.A0A4Q4SSD2"/>